<organism evidence="1 2">
    <name type="scientific">Methylobacterium brachiatum</name>
    <dbReference type="NCBI Taxonomy" id="269660"/>
    <lineage>
        <taxon>Bacteria</taxon>
        <taxon>Pseudomonadati</taxon>
        <taxon>Pseudomonadota</taxon>
        <taxon>Alphaproteobacteria</taxon>
        <taxon>Hyphomicrobiales</taxon>
        <taxon>Methylobacteriaceae</taxon>
        <taxon>Methylobacterium</taxon>
    </lineage>
</organism>
<dbReference type="AlphaFoldDB" id="A0AAJ1TVE2"/>
<sequence length="83" mass="8980">MDDDVIARENTELRQQLLTAQNLLMATAIDAGRPHGRIAAIQAERDVWCAEAGRLPPRNVCKLIVGNSDSSCSKSCASRDGPM</sequence>
<dbReference type="RefSeq" id="WP_091995180.1">
    <property type="nucleotide sequence ID" value="NZ_JAJALK010000038.1"/>
</dbReference>
<evidence type="ECO:0000313" key="1">
    <source>
        <dbReference type="EMBL" id="MDQ0547625.1"/>
    </source>
</evidence>
<dbReference type="Proteomes" id="UP001223420">
    <property type="component" value="Unassembled WGS sequence"/>
</dbReference>
<protein>
    <submittedName>
        <fullName evidence="1">Uncharacterized protein</fullName>
    </submittedName>
</protein>
<reference evidence="1" key="1">
    <citation type="submission" date="2023-07" db="EMBL/GenBank/DDBJ databases">
        <title>Genomic Encyclopedia of Type Strains, Phase IV (KMG-IV): sequencing the most valuable type-strain genomes for metagenomic binning, comparative biology and taxonomic classification.</title>
        <authorList>
            <person name="Goeker M."/>
        </authorList>
    </citation>
    <scope>NUCLEOTIDE SEQUENCE</scope>
    <source>
        <strain evidence="1">DSM 19569</strain>
    </source>
</reference>
<evidence type="ECO:0000313" key="2">
    <source>
        <dbReference type="Proteomes" id="UP001223420"/>
    </source>
</evidence>
<dbReference type="EMBL" id="JAUSWL010000034">
    <property type="protein sequence ID" value="MDQ0547625.1"/>
    <property type="molecule type" value="Genomic_DNA"/>
</dbReference>
<comment type="caution">
    <text evidence="1">The sequence shown here is derived from an EMBL/GenBank/DDBJ whole genome shotgun (WGS) entry which is preliminary data.</text>
</comment>
<accession>A0AAJ1TVE2</accession>
<proteinExistence type="predicted"/>
<name>A0AAJ1TVE2_9HYPH</name>
<gene>
    <name evidence="1" type="ORF">QO001_006584</name>
</gene>